<sequence length="452" mass="48778">MPRRRYSLTTRLVLSIAAVFAIGGGAVSYAAFAYGQRAAQASFDQLLIGAARQISRSVTPSNGILVTDLPVSAFELLSLAPEDRIVYAVFDSDRGFVTGYPDVVPSEGDTTFETREIEGEPFRIAQVVRPFAERDYGGSALVLVGQTLRARQKMAAEITRNAMIAAGSFGILLSVLAALAVRAAFAPLRKIERQIQGRSAKDLKPLDLDVPREVESLVAALDRFILRLRRQIDVMQGFIADASHQIRTPIAALRAQADLAAEETDPAALRRIAERISTRSVNLSRLTDQLLTHALIIHRADAFDLAALDLRQVAVQVAEEFDHDQLADASHLELDLPEDAVPCQGDMLSLVEACKNLVANALRHGEPPISLRVGMEGGRPFIAVRDLGDGIPKADWAGAAKRYSRSSGVSPESAGLGLAIVASVARAHRGRMLFAHPDGGGFEVRMEFQGAT</sequence>
<organism evidence="13 14">
    <name type="scientific">Tropicimonas aquimaris</name>
    <dbReference type="NCBI Taxonomy" id="914152"/>
    <lineage>
        <taxon>Bacteria</taxon>
        <taxon>Pseudomonadati</taxon>
        <taxon>Pseudomonadota</taxon>
        <taxon>Alphaproteobacteria</taxon>
        <taxon>Rhodobacterales</taxon>
        <taxon>Roseobacteraceae</taxon>
        <taxon>Tropicimonas</taxon>
    </lineage>
</organism>
<dbReference type="InterPro" id="IPR050428">
    <property type="entry name" value="TCS_sensor_his_kinase"/>
</dbReference>
<dbReference type="PANTHER" id="PTHR45436">
    <property type="entry name" value="SENSOR HISTIDINE KINASE YKOH"/>
    <property type="match status" value="1"/>
</dbReference>
<dbReference type="PROSITE" id="PS50885">
    <property type="entry name" value="HAMP"/>
    <property type="match status" value="1"/>
</dbReference>
<evidence type="ECO:0000256" key="7">
    <source>
        <dbReference type="ARBA" id="ARBA00022777"/>
    </source>
</evidence>
<dbReference type="InterPro" id="IPR003661">
    <property type="entry name" value="HisK_dim/P_dom"/>
</dbReference>
<feature type="domain" description="HAMP" evidence="12">
    <location>
        <begin position="182"/>
        <end position="233"/>
    </location>
</feature>
<protein>
    <recommendedName>
        <fullName evidence="3">histidine kinase</fullName>
        <ecNumber evidence="3">2.7.13.3</ecNumber>
    </recommendedName>
</protein>
<keyword evidence="14" id="KW-1185">Reference proteome</keyword>
<dbReference type="Pfam" id="PF08521">
    <property type="entry name" value="2CSK_N"/>
    <property type="match status" value="1"/>
</dbReference>
<dbReference type="PANTHER" id="PTHR45436:SF1">
    <property type="entry name" value="SENSOR PROTEIN QSEC"/>
    <property type="match status" value="1"/>
</dbReference>
<dbReference type="InterPro" id="IPR013727">
    <property type="entry name" value="2CSK_N"/>
</dbReference>
<dbReference type="Pfam" id="PF02518">
    <property type="entry name" value="HATPase_c"/>
    <property type="match status" value="1"/>
</dbReference>
<dbReference type="InterPro" id="IPR003660">
    <property type="entry name" value="HAMP_dom"/>
</dbReference>
<evidence type="ECO:0000256" key="1">
    <source>
        <dbReference type="ARBA" id="ARBA00000085"/>
    </source>
</evidence>
<dbReference type="Gene3D" id="1.10.287.130">
    <property type="match status" value="1"/>
</dbReference>
<dbReference type="SUPFAM" id="SSF47384">
    <property type="entry name" value="Homodimeric domain of signal transducing histidine kinase"/>
    <property type="match status" value="1"/>
</dbReference>
<feature type="transmembrane region" description="Helical" evidence="10">
    <location>
        <begin position="162"/>
        <end position="185"/>
    </location>
</feature>
<evidence type="ECO:0000313" key="13">
    <source>
        <dbReference type="EMBL" id="MFD0979105.1"/>
    </source>
</evidence>
<feature type="domain" description="Histidine kinase" evidence="11">
    <location>
        <begin position="241"/>
        <end position="452"/>
    </location>
</feature>
<evidence type="ECO:0000256" key="4">
    <source>
        <dbReference type="ARBA" id="ARBA00022553"/>
    </source>
</evidence>
<keyword evidence="10" id="KW-0472">Membrane</keyword>
<evidence type="ECO:0000256" key="3">
    <source>
        <dbReference type="ARBA" id="ARBA00012438"/>
    </source>
</evidence>
<dbReference type="EC" id="2.7.13.3" evidence="3"/>
<evidence type="ECO:0000256" key="6">
    <source>
        <dbReference type="ARBA" id="ARBA00022692"/>
    </source>
</evidence>
<dbReference type="SMART" id="SM00387">
    <property type="entry name" value="HATPase_c"/>
    <property type="match status" value="1"/>
</dbReference>
<comment type="subcellular location">
    <subcellularLocation>
        <location evidence="2">Membrane</location>
    </subcellularLocation>
</comment>
<dbReference type="InterPro" id="IPR036097">
    <property type="entry name" value="HisK_dim/P_sf"/>
</dbReference>
<evidence type="ECO:0000259" key="11">
    <source>
        <dbReference type="PROSITE" id="PS50109"/>
    </source>
</evidence>
<evidence type="ECO:0000256" key="9">
    <source>
        <dbReference type="ARBA" id="ARBA00023012"/>
    </source>
</evidence>
<keyword evidence="6 10" id="KW-0812">Transmembrane</keyword>
<dbReference type="Proteomes" id="UP001597108">
    <property type="component" value="Unassembled WGS sequence"/>
</dbReference>
<keyword evidence="8 10" id="KW-1133">Transmembrane helix</keyword>
<keyword evidence="4" id="KW-0597">Phosphoprotein</keyword>
<dbReference type="Gene3D" id="3.30.565.10">
    <property type="entry name" value="Histidine kinase-like ATPase, C-terminal domain"/>
    <property type="match status" value="1"/>
</dbReference>
<comment type="catalytic activity">
    <reaction evidence="1">
        <text>ATP + protein L-histidine = ADP + protein N-phospho-L-histidine.</text>
        <dbReference type="EC" id="2.7.13.3"/>
    </reaction>
</comment>
<keyword evidence="5 13" id="KW-0808">Transferase</keyword>
<evidence type="ECO:0000256" key="5">
    <source>
        <dbReference type="ARBA" id="ARBA00022679"/>
    </source>
</evidence>
<dbReference type="PROSITE" id="PS50109">
    <property type="entry name" value="HIS_KIN"/>
    <property type="match status" value="1"/>
</dbReference>
<dbReference type="SMART" id="SM00388">
    <property type="entry name" value="HisKA"/>
    <property type="match status" value="1"/>
</dbReference>
<accession>A0ABW3IMV4</accession>
<dbReference type="InterPro" id="IPR005467">
    <property type="entry name" value="His_kinase_dom"/>
</dbReference>
<dbReference type="InterPro" id="IPR036890">
    <property type="entry name" value="HATPase_C_sf"/>
</dbReference>
<proteinExistence type="predicted"/>
<evidence type="ECO:0000259" key="12">
    <source>
        <dbReference type="PROSITE" id="PS50885"/>
    </source>
</evidence>
<dbReference type="Pfam" id="PF00512">
    <property type="entry name" value="HisKA"/>
    <property type="match status" value="1"/>
</dbReference>
<gene>
    <name evidence="13" type="ORF">ACFQ2S_05510</name>
</gene>
<keyword evidence="9" id="KW-0902">Two-component regulatory system</keyword>
<comment type="caution">
    <text evidence="13">The sequence shown here is derived from an EMBL/GenBank/DDBJ whole genome shotgun (WGS) entry which is preliminary data.</text>
</comment>
<dbReference type="GO" id="GO:0004673">
    <property type="term" value="F:protein histidine kinase activity"/>
    <property type="evidence" value="ECO:0007669"/>
    <property type="project" value="UniProtKB-EC"/>
</dbReference>
<dbReference type="EMBL" id="JBHTJT010000007">
    <property type="protein sequence ID" value="MFD0979105.1"/>
    <property type="molecule type" value="Genomic_DNA"/>
</dbReference>
<dbReference type="CDD" id="cd00082">
    <property type="entry name" value="HisKA"/>
    <property type="match status" value="1"/>
</dbReference>
<dbReference type="SUPFAM" id="SSF55874">
    <property type="entry name" value="ATPase domain of HSP90 chaperone/DNA topoisomerase II/histidine kinase"/>
    <property type="match status" value="1"/>
</dbReference>
<reference evidence="14" key="1">
    <citation type="journal article" date="2019" name="Int. J. Syst. Evol. Microbiol.">
        <title>The Global Catalogue of Microorganisms (GCM) 10K type strain sequencing project: providing services to taxonomists for standard genome sequencing and annotation.</title>
        <authorList>
            <consortium name="The Broad Institute Genomics Platform"/>
            <consortium name="The Broad Institute Genome Sequencing Center for Infectious Disease"/>
            <person name="Wu L."/>
            <person name="Ma J."/>
        </authorList>
    </citation>
    <scope>NUCLEOTIDE SEQUENCE [LARGE SCALE GENOMIC DNA]</scope>
    <source>
        <strain evidence="14">CCUG 60524</strain>
    </source>
</reference>
<evidence type="ECO:0000256" key="10">
    <source>
        <dbReference type="SAM" id="Phobius"/>
    </source>
</evidence>
<evidence type="ECO:0000313" key="14">
    <source>
        <dbReference type="Proteomes" id="UP001597108"/>
    </source>
</evidence>
<dbReference type="RefSeq" id="WP_386073371.1">
    <property type="nucleotide sequence ID" value="NZ_JBHTJT010000007.1"/>
</dbReference>
<evidence type="ECO:0000256" key="2">
    <source>
        <dbReference type="ARBA" id="ARBA00004370"/>
    </source>
</evidence>
<evidence type="ECO:0000256" key="8">
    <source>
        <dbReference type="ARBA" id="ARBA00022989"/>
    </source>
</evidence>
<name>A0ABW3IMV4_9RHOB</name>
<dbReference type="InterPro" id="IPR003594">
    <property type="entry name" value="HATPase_dom"/>
</dbReference>
<keyword evidence="7 13" id="KW-0418">Kinase</keyword>